<dbReference type="RefSeq" id="WP_344372476.1">
    <property type="nucleotide sequence ID" value="NZ_BAAASQ010000005.1"/>
</dbReference>
<dbReference type="EMBL" id="JBHSIZ010000002">
    <property type="protein sequence ID" value="MFC4954953.1"/>
    <property type="molecule type" value="Genomic_DNA"/>
</dbReference>
<reference evidence="2" key="1">
    <citation type="journal article" date="2019" name="Int. J. Syst. Evol. Microbiol.">
        <title>The Global Catalogue of Microorganisms (GCM) 10K type strain sequencing project: providing services to taxonomists for standard genome sequencing and annotation.</title>
        <authorList>
            <consortium name="The Broad Institute Genomics Platform"/>
            <consortium name="The Broad Institute Genome Sequencing Center for Infectious Disease"/>
            <person name="Wu L."/>
            <person name="Ma J."/>
        </authorList>
    </citation>
    <scope>NUCLEOTIDE SEQUENCE [LARGE SCALE GENOMIC DNA]</scope>
    <source>
        <strain evidence="2">CCM 7224</strain>
    </source>
</reference>
<protein>
    <recommendedName>
        <fullName evidence="3">Secreted protein</fullName>
    </recommendedName>
</protein>
<gene>
    <name evidence="1" type="ORF">ACFPFX_01390</name>
</gene>
<evidence type="ECO:0008006" key="3">
    <source>
        <dbReference type="Google" id="ProtNLM"/>
    </source>
</evidence>
<evidence type="ECO:0000313" key="2">
    <source>
        <dbReference type="Proteomes" id="UP001595834"/>
    </source>
</evidence>
<sequence length="334" mass="34413">MKKPVIAAAAAAAVLVAGGGIVYATGTYDDWRDARALDDACRGLVDASEVQRALGADRVSGKGTGGAGCLAYDPGGTHAFVAISVQRGRDAEWIKNNTGLFLTKRPAEMLVPVGKGWPAAVSAGSDTKPYATAFLPCGKGADDDLVLNLTASRAPSTRSVQEDRDGMAVLVTRALSAAAKDQGCAQPDASKVQGALADAFTDLKKDGAASGTCQGISAPSYESAADAAAPIEQCLLADAAGVPTFRLAAYYGPYTNAPRRNPWRNPYDYVGARGTNDGKFWITASCPTGTALYTLEPLVPHGSVGASERQALSSFAARSAKRHGCSSPNELPSI</sequence>
<comment type="caution">
    <text evidence="1">The sequence shown here is derived from an EMBL/GenBank/DDBJ whole genome shotgun (WGS) entry which is preliminary data.</text>
</comment>
<evidence type="ECO:0000313" key="1">
    <source>
        <dbReference type="EMBL" id="MFC4954953.1"/>
    </source>
</evidence>
<proteinExistence type="predicted"/>
<organism evidence="1 2">
    <name type="scientific">Streptomyces mauvecolor</name>
    <dbReference type="NCBI Taxonomy" id="58345"/>
    <lineage>
        <taxon>Bacteria</taxon>
        <taxon>Bacillati</taxon>
        <taxon>Actinomycetota</taxon>
        <taxon>Actinomycetes</taxon>
        <taxon>Kitasatosporales</taxon>
        <taxon>Streptomycetaceae</taxon>
        <taxon>Streptomyces</taxon>
    </lineage>
</organism>
<name>A0ABV9UEP4_9ACTN</name>
<keyword evidence="2" id="KW-1185">Reference proteome</keyword>
<accession>A0ABV9UEP4</accession>
<dbReference type="Proteomes" id="UP001595834">
    <property type="component" value="Unassembled WGS sequence"/>
</dbReference>